<reference evidence="9 10" key="1">
    <citation type="journal article" date="2018" name="BMC Microbiol.">
        <title>Genome sequencing of strains of the most prevalent clonal group of O1:K1:H7 Escherichia coli that causes neonatal meningitis in France.</title>
        <authorList>
            <person name="Geslain G."/>
            <person name="Birgy A."/>
            <person name="Adiba S."/>
            <person name="Magnan M."/>
            <person name="Courroux C."/>
            <person name="Levy C."/>
            <person name="Cohen R."/>
            <person name="Bidet P."/>
            <person name="Bonacorsi S."/>
        </authorList>
    </citation>
    <scope>NUCLEOTIDE SEQUENCE [LARGE SCALE GENOMIC DNA]</scope>
    <source>
        <strain evidence="9 10">S308</strain>
    </source>
</reference>
<evidence type="ECO:0000256" key="2">
    <source>
        <dbReference type="ARBA" id="ARBA00008064"/>
    </source>
</evidence>
<evidence type="ECO:0000256" key="4">
    <source>
        <dbReference type="ARBA" id="ARBA00022692"/>
    </source>
</evidence>
<evidence type="ECO:0000259" key="8">
    <source>
        <dbReference type="Pfam" id="PF13954"/>
    </source>
</evidence>
<evidence type="ECO:0000313" key="10">
    <source>
        <dbReference type="Proteomes" id="UP000284508"/>
    </source>
</evidence>
<dbReference type="InterPro" id="IPR025885">
    <property type="entry name" value="PapC_N"/>
</dbReference>
<proteinExistence type="inferred from homology"/>
<dbReference type="GO" id="GO:0015473">
    <property type="term" value="F:fimbrial usher porin activity"/>
    <property type="evidence" value="ECO:0007669"/>
    <property type="project" value="InterPro"/>
</dbReference>
<sequence>MAALGLKEGIAKSLQWTHNDECLKPGQLDGMEVENDLSQSALLLTVPQAYLEYTSSDWDPPSRWDDGIPGLIADYSLNAQTRHQEQGGEDSHDISGNGTVGANLGAWRFRADWQSDYQHTRSNDDDDDSSNSTTSKNWDWSRYYAWRALPSLKAKLSLGE</sequence>
<comment type="similarity">
    <text evidence="2">Belongs to the fimbrial export usher family.</text>
</comment>
<organism evidence="9 10">
    <name type="scientific">Escherichia coli</name>
    <dbReference type="NCBI Taxonomy" id="562"/>
    <lineage>
        <taxon>Bacteria</taxon>
        <taxon>Pseudomonadati</taxon>
        <taxon>Pseudomonadota</taxon>
        <taxon>Gammaproteobacteria</taxon>
        <taxon>Enterobacterales</taxon>
        <taxon>Enterobacteriaceae</taxon>
        <taxon>Escherichia</taxon>
    </lineage>
</organism>
<dbReference type="GO" id="GO:0009297">
    <property type="term" value="P:pilus assembly"/>
    <property type="evidence" value="ECO:0007669"/>
    <property type="project" value="InterPro"/>
</dbReference>
<keyword evidence="3" id="KW-0813">Transport</keyword>
<dbReference type="Pfam" id="PF13954">
    <property type="entry name" value="PapC_N"/>
    <property type="match status" value="1"/>
</dbReference>
<dbReference type="Proteomes" id="UP000284508">
    <property type="component" value="Unassembled WGS sequence"/>
</dbReference>
<evidence type="ECO:0000256" key="5">
    <source>
        <dbReference type="ARBA" id="ARBA00022729"/>
    </source>
</evidence>
<dbReference type="EMBL" id="QXHA01001928">
    <property type="protein sequence ID" value="RIB37877.1"/>
    <property type="molecule type" value="Genomic_DNA"/>
</dbReference>
<protein>
    <recommendedName>
        <fullName evidence="8">PapC N-terminal domain-containing protein</fullName>
    </recommendedName>
</protein>
<gene>
    <name evidence="9" type="ORF">D3C88_32155</name>
</gene>
<feature type="domain" description="PapC N-terminal" evidence="8">
    <location>
        <begin position="3"/>
        <end position="79"/>
    </location>
</feature>
<keyword evidence="4" id="KW-0812">Transmembrane</keyword>
<dbReference type="Gene3D" id="3.10.20.410">
    <property type="match status" value="1"/>
</dbReference>
<comment type="subcellular location">
    <subcellularLocation>
        <location evidence="1">Cell outer membrane</location>
        <topology evidence="1">Multi-pass membrane protein</topology>
    </subcellularLocation>
</comment>
<keyword evidence="5" id="KW-0732">Signal</keyword>
<dbReference type="PANTHER" id="PTHR30451:SF10">
    <property type="entry name" value="OUTER MEMBRANE USHER PROTEIN YFCU-RELATED"/>
    <property type="match status" value="1"/>
</dbReference>
<evidence type="ECO:0000256" key="6">
    <source>
        <dbReference type="ARBA" id="ARBA00023136"/>
    </source>
</evidence>
<keyword evidence="7" id="KW-0998">Cell outer membrane</keyword>
<name>A0A418GAG8_ECOLX</name>
<dbReference type="PANTHER" id="PTHR30451">
    <property type="entry name" value="OUTER MEMBRANE USHER PROTEIN"/>
    <property type="match status" value="1"/>
</dbReference>
<evidence type="ECO:0000256" key="7">
    <source>
        <dbReference type="ARBA" id="ARBA00023237"/>
    </source>
</evidence>
<evidence type="ECO:0000313" key="9">
    <source>
        <dbReference type="EMBL" id="RIB37877.1"/>
    </source>
</evidence>
<dbReference type="InterPro" id="IPR000015">
    <property type="entry name" value="Fimb_usher"/>
</dbReference>
<dbReference type="Pfam" id="PF00577">
    <property type="entry name" value="Usher"/>
    <property type="match status" value="1"/>
</dbReference>
<dbReference type="AlphaFoldDB" id="A0A418GAG8"/>
<dbReference type="SUPFAM" id="SSF141729">
    <property type="entry name" value="FimD N-terminal domain-like"/>
    <property type="match status" value="1"/>
</dbReference>
<feature type="non-terminal residue" evidence="9">
    <location>
        <position position="160"/>
    </location>
</feature>
<evidence type="ECO:0000256" key="3">
    <source>
        <dbReference type="ARBA" id="ARBA00022448"/>
    </source>
</evidence>
<keyword evidence="6" id="KW-0472">Membrane</keyword>
<comment type="caution">
    <text evidence="9">The sequence shown here is derived from an EMBL/GenBank/DDBJ whole genome shotgun (WGS) entry which is preliminary data.</text>
</comment>
<accession>A0A418GAG8</accession>
<dbReference type="GO" id="GO:0009279">
    <property type="term" value="C:cell outer membrane"/>
    <property type="evidence" value="ECO:0007669"/>
    <property type="project" value="UniProtKB-SubCell"/>
</dbReference>
<dbReference type="InterPro" id="IPR037224">
    <property type="entry name" value="PapC_N_sf"/>
</dbReference>
<evidence type="ECO:0000256" key="1">
    <source>
        <dbReference type="ARBA" id="ARBA00004571"/>
    </source>
</evidence>